<sequence length="1177" mass="129062">MAFIVTLMLSLSIVLQTQMTTSTSNKHIRESKEIALLGLSIAIGELQTTAGPDQRVTARAEILEANGVNIDPSMAMLTGAWDSRPYDPTAAKNNTLIDWLVSYPPDMNPIDITRSIQDQLSEKQRVVLVKNNANSNSISIEAGLIPIQNDQNVTTGNYGFWVSDEGVKAKLFVQGEESAASNESSRTLSVNTLGGSLSPQPAILPELQGMQPSRTEKSSLVSYSQIQNFPSLTVTEKEALQNGYHDFSVDSKGLAIDVKNGGFKKDLSLAFEMDDSTFNDDPNFSGLRANRGIQDRPAEPFEYRPIFSQTDNRGYQAEGPTWHLLRNYYRLYKDVDWSNFNEPVIQARPYSPSTQQLRETNGGVHFVYDMSRYYSGRSAKGRDLFTDQASNYVGGDLPIKRTAPAITPVVTRMQYIFSLVAEPLEPGDPIPENTNATDYNKVSLVFDRVIAIWNPYNTPMKFLGISSWYNQGSVPIDIHLIGNGSELLVSDASNFQRFADVSINRPEAGAVTIPQPLDTISTTGSFLTNSTNDILQPGELRILSASDLQPNSQENPTTRILSEGFNSAGGIKVPLKVAGQLVYLENGGEVQARLGSHYLQPNSTVNGSNASRLQAEHHLIIDDSATVLELQELDDTDLRGYNKVSSISTFEFNLEEANSNSNFAGWSPPLSFGITEKSAFGMLDVQLKPGATNRGPVVVGDYSPIAPSVAATFMHYQGYTGTPPNWHFELKDISDIVSESAIINSSTDGKQAFWGDQVTSSGGIHNAVVYEIPLTPMQSLGSLRHAPLAVIPEHPMHPFGSSRAHPALSQNNTIELINSWENNQYSLFDLSYLSNEAVWDEYFFSSIAPRELGFYPNDEAQDLTGLFTNLYDGPEQNTIANAGYQINQGWFTDRSEFIAHFITGGNAHPEAYKRIGRHIIIDGAFNVNSTSIRAWATLLASARDQSIQTIGTDGTFKTEIPDSLETIFSRARIPNGDSSDKWSGFNALTDAEIWDDQGTQDQSDDTGLAVEIVRQVKARGPFLNMADFVNRRLRNDDLGLKGALQTAIDDSGINNTISNQVNSGDLPPGINNATAAEGPQSLGAPGVLDQGDLLTQLAPYLTVRSDTFKIRFYGESIDTLSGEVKASSIGEAIVQRVSEPVTPGSNDSLTDDYWIPQDQLGRRFEIVSFKWLAEDEV</sequence>
<dbReference type="RefSeq" id="WP_317832168.1">
    <property type="nucleotide sequence ID" value="NZ_CP136920.1"/>
</dbReference>
<gene>
    <name evidence="1" type="ORF">RZN69_15705</name>
</gene>
<evidence type="ECO:0000313" key="2">
    <source>
        <dbReference type="Proteomes" id="UP001304300"/>
    </source>
</evidence>
<dbReference type="KEGG" id="puo:RZN69_15705"/>
<dbReference type="AlphaFoldDB" id="A0AAQ3LDH6"/>
<proteinExistence type="predicted"/>
<keyword evidence="2" id="KW-1185">Reference proteome</keyword>
<reference evidence="1 2" key="1">
    <citation type="submission" date="2023-10" db="EMBL/GenBank/DDBJ databases">
        <title>Rubellicoccus peritrichatus gen. nov., sp. nov., isolated from an algae of coral reef tank.</title>
        <authorList>
            <person name="Luo J."/>
        </authorList>
    </citation>
    <scope>NUCLEOTIDE SEQUENCE [LARGE SCALE GENOMIC DNA]</scope>
    <source>
        <strain evidence="1 2">CR14</strain>
    </source>
</reference>
<dbReference type="EMBL" id="CP136920">
    <property type="protein sequence ID" value="WOO40069.1"/>
    <property type="molecule type" value="Genomic_DNA"/>
</dbReference>
<protein>
    <submittedName>
        <fullName evidence="1">Uncharacterized protein</fullName>
    </submittedName>
</protein>
<organism evidence="1 2">
    <name type="scientific">Rubellicoccus peritrichatus</name>
    <dbReference type="NCBI Taxonomy" id="3080537"/>
    <lineage>
        <taxon>Bacteria</taxon>
        <taxon>Pseudomonadati</taxon>
        <taxon>Verrucomicrobiota</taxon>
        <taxon>Opitutia</taxon>
        <taxon>Puniceicoccales</taxon>
        <taxon>Cerasicoccaceae</taxon>
        <taxon>Rubellicoccus</taxon>
    </lineage>
</organism>
<accession>A0AAQ3LDH6</accession>
<dbReference type="Proteomes" id="UP001304300">
    <property type="component" value="Chromosome"/>
</dbReference>
<name>A0AAQ3LDH6_9BACT</name>
<evidence type="ECO:0000313" key="1">
    <source>
        <dbReference type="EMBL" id="WOO40069.1"/>
    </source>
</evidence>